<dbReference type="GO" id="GO:0007165">
    <property type="term" value="P:signal transduction"/>
    <property type="evidence" value="ECO:0007669"/>
    <property type="project" value="UniProtKB-KW"/>
</dbReference>
<organism evidence="3">
    <name type="scientific">mine drainage metagenome</name>
    <dbReference type="NCBI Taxonomy" id="410659"/>
    <lineage>
        <taxon>unclassified sequences</taxon>
        <taxon>metagenomes</taxon>
        <taxon>ecological metagenomes</taxon>
    </lineage>
</organism>
<proteinExistence type="predicted"/>
<dbReference type="Pfam" id="PF13682">
    <property type="entry name" value="CZB"/>
    <property type="match status" value="1"/>
</dbReference>
<dbReference type="SUPFAM" id="SSF58104">
    <property type="entry name" value="Methyl-accepting chemotaxis protein (MCP) signaling domain"/>
    <property type="match status" value="1"/>
</dbReference>
<protein>
    <submittedName>
        <fullName evidence="3">Putative Methyl-accepting chemotaxis protein</fullName>
    </submittedName>
</protein>
<gene>
    <name evidence="3" type="ORF">CARN2_1030</name>
</gene>
<comment type="caution">
    <text evidence="3">The sequence shown here is derived from an EMBL/GenBank/DDBJ whole genome shotgun (WGS) entry which is preliminary data.</text>
</comment>
<dbReference type="PANTHER" id="PTHR32089">
    <property type="entry name" value="METHYL-ACCEPTING CHEMOTAXIS PROTEIN MCPB"/>
    <property type="match status" value="1"/>
</dbReference>
<dbReference type="GO" id="GO:0016020">
    <property type="term" value="C:membrane"/>
    <property type="evidence" value="ECO:0007669"/>
    <property type="project" value="InterPro"/>
</dbReference>
<dbReference type="Pfam" id="PF00015">
    <property type="entry name" value="MCPsignal"/>
    <property type="match status" value="1"/>
</dbReference>
<dbReference type="Gene3D" id="1.20.120.30">
    <property type="entry name" value="Aspartate receptor, ligand-binding domain"/>
    <property type="match status" value="1"/>
</dbReference>
<keyword evidence="1" id="KW-0807">Transducer</keyword>
<name>E6PM89_9ZZZZ</name>
<dbReference type="SMART" id="SM00283">
    <property type="entry name" value="MA"/>
    <property type="match status" value="1"/>
</dbReference>
<accession>E6PM89</accession>
<feature type="domain" description="Methyl-accepting transducer" evidence="2">
    <location>
        <begin position="105"/>
        <end position="341"/>
    </location>
</feature>
<dbReference type="InterPro" id="IPR004089">
    <property type="entry name" value="MCPsignal_dom"/>
</dbReference>
<dbReference type="AlphaFoldDB" id="E6PM89"/>
<dbReference type="Gene3D" id="1.10.287.950">
    <property type="entry name" value="Methyl-accepting chemotaxis protein"/>
    <property type="match status" value="1"/>
</dbReference>
<dbReference type="EMBL" id="CABM01000017">
    <property type="protein sequence ID" value="CBH96041.1"/>
    <property type="molecule type" value="Genomic_DNA"/>
</dbReference>
<evidence type="ECO:0000256" key="1">
    <source>
        <dbReference type="ARBA" id="ARBA00023224"/>
    </source>
</evidence>
<sequence length="484" mass="51334">MRATHRAEPEESIMESLLELPAPADSAAQPAASGAFGTQADGLLARLKSDRETVLQAALALFTGKGDGALRAIDLIDADHWVQQFAAVRSALLAGTDTVRHTTRSLAFAEAKVSGFQTELAELSSQVLGTAQRLQLAATRTQTASAGMQDLQDKAHVTSQNVARSQKALDAVQEEVHDVSRFVASTQGKLASFVESVQTVEQLTAGIQDVANQTNLLALNAAIEAARAGEAGRGFAVVAGEVRNLARKTAEITRRIDDLTLAIRDNSADLGRDMDGAVQRIEQVGNFMGNVQEATTGVRRTMDSVLQVAAAQRAQMEKLVADAHDQQQSGELASQTLQTLAGQFEAMFETVGQARIQLKQGAAEMGKFSSPGVALRISLAMHDAWIGDLLAAAQTGKTVDLDLSNDRACYFGKWYYGPAQSYFGSNAGFGAAEGAHKNVHATGQALVEALRAGDQPRIEKLAAELELASNAITERVEALMALVP</sequence>
<reference evidence="3" key="1">
    <citation type="submission" date="2009-10" db="EMBL/GenBank/DDBJ databases">
        <title>Diversity of trophic interactions inside an arsenic-rich microbial ecosystem.</title>
        <authorList>
            <person name="Bertin P.N."/>
            <person name="Heinrich-Salmeron A."/>
            <person name="Pelletier E."/>
            <person name="Goulhen-Chollet F."/>
            <person name="Arsene-Ploetze F."/>
            <person name="Gallien S."/>
            <person name="Calteau A."/>
            <person name="Vallenet D."/>
            <person name="Casiot C."/>
            <person name="Chane-Woon-Ming B."/>
            <person name="Giloteaux L."/>
            <person name="Barakat M."/>
            <person name="Bonnefoy V."/>
            <person name="Bruneel O."/>
            <person name="Chandler M."/>
            <person name="Cleiss J."/>
            <person name="Duran R."/>
            <person name="Elbaz-Poulichet F."/>
            <person name="Fonknechten N."/>
            <person name="Lauga B."/>
            <person name="Mornico D."/>
            <person name="Ortet P."/>
            <person name="Schaeffer C."/>
            <person name="Siguier P."/>
            <person name="Alexander Thil Smith A."/>
            <person name="Van Dorsselaer A."/>
            <person name="Weissenbach J."/>
            <person name="Medigue C."/>
            <person name="Le Paslier D."/>
        </authorList>
    </citation>
    <scope>NUCLEOTIDE SEQUENCE</scope>
</reference>
<evidence type="ECO:0000259" key="2">
    <source>
        <dbReference type="PROSITE" id="PS50111"/>
    </source>
</evidence>
<evidence type="ECO:0000313" key="3">
    <source>
        <dbReference type="EMBL" id="CBH96041.1"/>
    </source>
</evidence>
<dbReference type="InterPro" id="IPR025991">
    <property type="entry name" value="Chemoreceptor_zinc-bind_dom"/>
</dbReference>
<dbReference type="PROSITE" id="PS50111">
    <property type="entry name" value="CHEMOTAXIS_TRANSDUC_2"/>
    <property type="match status" value="1"/>
</dbReference>
<dbReference type="PANTHER" id="PTHR32089:SF114">
    <property type="entry name" value="METHYL-ACCEPTING CHEMOTAXIS PROTEIN MCPB"/>
    <property type="match status" value="1"/>
</dbReference>